<sequence>MHKRGSCLLAGMLACVASGAAQANSPHSFSANVGLFSDYIYRGISQTDRGPAVQGGFDYAYDAGDVDAYLGVWGSNVEFGGGDDNSVELDVYGGLTGELLDSGVGWDLGGIYYIYPKDDNDLDFGEVYLGLDYTFQNAPLSPTLATYIYYSPDFSGNTGDAYYINPSLGLSLPHEFSLNLSYGYQDVDDIGNYSNWSVGVSRDISIFTLGLSYSDTFDNEDFCAGSSICDDTFVFSVSSSF</sequence>
<dbReference type="NCBIfam" id="TIGR02001">
    <property type="entry name" value="gcw_chp"/>
    <property type="match status" value="1"/>
</dbReference>
<comment type="caution">
    <text evidence="2">The sequence shown here is derived from an EMBL/GenBank/DDBJ whole genome shotgun (WGS) entry which is preliminary data.</text>
</comment>
<name>A0AAE3L4N8_9GAMM</name>
<proteinExistence type="predicted"/>
<protein>
    <submittedName>
        <fullName evidence="2">Uncharacterized protein (TIGR02001 family)</fullName>
    </submittedName>
</protein>
<organism evidence="2 3">
    <name type="scientific">Methylohalomonas lacus</name>
    <dbReference type="NCBI Taxonomy" id="398773"/>
    <lineage>
        <taxon>Bacteria</taxon>
        <taxon>Pseudomonadati</taxon>
        <taxon>Pseudomonadota</taxon>
        <taxon>Gammaproteobacteria</taxon>
        <taxon>Methylohalomonadales</taxon>
        <taxon>Methylohalomonadaceae</taxon>
        <taxon>Methylohalomonas</taxon>
    </lineage>
</organism>
<evidence type="ECO:0000256" key="1">
    <source>
        <dbReference type="SAM" id="SignalP"/>
    </source>
</evidence>
<accession>A0AAE3L4N8</accession>
<evidence type="ECO:0000313" key="3">
    <source>
        <dbReference type="Proteomes" id="UP001204445"/>
    </source>
</evidence>
<feature type="chain" id="PRO_5042141017" evidence="1">
    <location>
        <begin position="24"/>
        <end position="241"/>
    </location>
</feature>
<dbReference type="PROSITE" id="PS51257">
    <property type="entry name" value="PROKAR_LIPOPROTEIN"/>
    <property type="match status" value="1"/>
</dbReference>
<dbReference type="SUPFAM" id="SSF56935">
    <property type="entry name" value="Porins"/>
    <property type="match status" value="1"/>
</dbReference>
<dbReference type="AlphaFoldDB" id="A0AAE3L4N8"/>
<dbReference type="EMBL" id="JANUCT010000001">
    <property type="protein sequence ID" value="MCS3902037.1"/>
    <property type="molecule type" value="Genomic_DNA"/>
</dbReference>
<dbReference type="InterPro" id="IPR010239">
    <property type="entry name" value="CHP02001"/>
</dbReference>
<dbReference type="Pfam" id="PF09694">
    <property type="entry name" value="Gcw_chp"/>
    <property type="match status" value="1"/>
</dbReference>
<evidence type="ECO:0000313" key="2">
    <source>
        <dbReference type="EMBL" id="MCS3902037.1"/>
    </source>
</evidence>
<reference evidence="2" key="1">
    <citation type="submission" date="2022-08" db="EMBL/GenBank/DDBJ databases">
        <title>Genomic Encyclopedia of Type Strains, Phase III (KMG-III): the genomes of soil and plant-associated and newly described type strains.</title>
        <authorList>
            <person name="Whitman W."/>
        </authorList>
    </citation>
    <scope>NUCLEOTIDE SEQUENCE</scope>
    <source>
        <strain evidence="2">HMT 1</strain>
    </source>
</reference>
<keyword evidence="1" id="KW-0732">Signal</keyword>
<dbReference type="Proteomes" id="UP001204445">
    <property type="component" value="Unassembled WGS sequence"/>
</dbReference>
<feature type="signal peptide" evidence="1">
    <location>
        <begin position="1"/>
        <end position="23"/>
    </location>
</feature>
<keyword evidence="3" id="KW-1185">Reference proteome</keyword>
<gene>
    <name evidence="2" type="ORF">J2T55_000029</name>
</gene>